<keyword evidence="3" id="KW-1185">Reference proteome</keyword>
<feature type="compositionally biased region" description="Low complexity" evidence="1">
    <location>
        <begin position="102"/>
        <end position="113"/>
    </location>
</feature>
<dbReference type="InterPro" id="IPR015943">
    <property type="entry name" value="WD40/YVTN_repeat-like_dom_sf"/>
</dbReference>
<dbReference type="AlphaFoldDB" id="A0A8J4B8I2"/>
<dbReference type="Proteomes" id="UP000747399">
    <property type="component" value="Unassembled WGS sequence"/>
</dbReference>
<feature type="non-terminal residue" evidence="2">
    <location>
        <position position="198"/>
    </location>
</feature>
<evidence type="ECO:0000313" key="3">
    <source>
        <dbReference type="Proteomes" id="UP000747399"/>
    </source>
</evidence>
<sequence>QAGGRPTPASRCSVALGSGRPIVALVAAGGVVLAAPQEPACYVLSCQQDGSLRVTAKLPLSHLDAAYADKLAISPDGGTAALSVAPLAVAPRTPMPTPTRPQPQLLQQHRPSPACSEPRQVGAGASPAAATAAAATAAAPDAIRFPVLTVVDVRAGRIVRELRAASHSRTTALVLSPTANLLASGCAASWARLWDARL</sequence>
<feature type="region of interest" description="Disordered" evidence="1">
    <location>
        <begin position="91"/>
        <end position="127"/>
    </location>
</feature>
<accession>A0A8J4B8I2</accession>
<protein>
    <submittedName>
        <fullName evidence="2">Uncharacterized protein</fullName>
    </submittedName>
</protein>
<gene>
    <name evidence="2" type="ORF">Vafri_9227</name>
</gene>
<reference evidence="2" key="1">
    <citation type="journal article" date="2021" name="Proc. Natl. Acad. Sci. U.S.A.">
        <title>Three genomes in the algal genus Volvox reveal the fate of a haploid sex-determining region after a transition to homothallism.</title>
        <authorList>
            <person name="Yamamoto K."/>
            <person name="Hamaji T."/>
            <person name="Kawai-Toyooka H."/>
            <person name="Matsuzaki R."/>
            <person name="Takahashi F."/>
            <person name="Nishimura Y."/>
            <person name="Kawachi M."/>
            <person name="Noguchi H."/>
            <person name="Minakuchi Y."/>
            <person name="Umen J.G."/>
            <person name="Toyoda A."/>
            <person name="Nozaki H."/>
        </authorList>
    </citation>
    <scope>NUCLEOTIDE SEQUENCE</scope>
    <source>
        <strain evidence="2">NIES-3780</strain>
    </source>
</reference>
<dbReference type="InterPro" id="IPR011047">
    <property type="entry name" value="Quinoprotein_ADH-like_sf"/>
</dbReference>
<evidence type="ECO:0000313" key="2">
    <source>
        <dbReference type="EMBL" id="GIL53616.1"/>
    </source>
</evidence>
<proteinExistence type="predicted"/>
<dbReference type="EMBL" id="BNCO01000015">
    <property type="protein sequence ID" value="GIL53616.1"/>
    <property type="molecule type" value="Genomic_DNA"/>
</dbReference>
<evidence type="ECO:0000256" key="1">
    <source>
        <dbReference type="SAM" id="MobiDB-lite"/>
    </source>
</evidence>
<dbReference type="Gene3D" id="2.130.10.10">
    <property type="entry name" value="YVTN repeat-like/Quinoprotein amine dehydrogenase"/>
    <property type="match status" value="1"/>
</dbReference>
<feature type="non-terminal residue" evidence="2">
    <location>
        <position position="1"/>
    </location>
</feature>
<comment type="caution">
    <text evidence="2">The sequence shown here is derived from an EMBL/GenBank/DDBJ whole genome shotgun (WGS) entry which is preliminary data.</text>
</comment>
<name>A0A8J4B8I2_9CHLO</name>
<dbReference type="SUPFAM" id="SSF50998">
    <property type="entry name" value="Quinoprotein alcohol dehydrogenase-like"/>
    <property type="match status" value="1"/>
</dbReference>
<organism evidence="2 3">
    <name type="scientific">Volvox africanus</name>
    <dbReference type="NCBI Taxonomy" id="51714"/>
    <lineage>
        <taxon>Eukaryota</taxon>
        <taxon>Viridiplantae</taxon>
        <taxon>Chlorophyta</taxon>
        <taxon>core chlorophytes</taxon>
        <taxon>Chlorophyceae</taxon>
        <taxon>CS clade</taxon>
        <taxon>Chlamydomonadales</taxon>
        <taxon>Volvocaceae</taxon>
        <taxon>Volvox</taxon>
    </lineage>
</organism>